<dbReference type="STRING" id="292563.Cyast_2427"/>
<accession>K9YQH7</accession>
<protein>
    <submittedName>
        <fullName evidence="1">Uncharacterized protein</fullName>
    </submittedName>
</protein>
<gene>
    <name evidence="1" type="ordered locus">Cyast_2427</name>
</gene>
<dbReference type="EMBL" id="CP003940">
    <property type="protein sequence ID" value="AFZ48373.1"/>
    <property type="molecule type" value="Genomic_DNA"/>
</dbReference>
<dbReference type="eggNOG" id="ENOG50314QQ">
    <property type="taxonomic scope" value="Bacteria"/>
</dbReference>
<dbReference type="BioCyc" id="CSTA292563:G1353-2430-MONOMER"/>
<dbReference type="HOGENOM" id="CLU_128733_0_0_3"/>
<keyword evidence="2" id="KW-1185">Reference proteome</keyword>
<proteinExistence type="predicted"/>
<dbReference type="KEGG" id="csn:Cyast_2427"/>
<dbReference type="PATRIC" id="fig|292563.3.peg.2531"/>
<sequence>MNLIADKNITFEGAIALTQKFIAEIPDLEDSQQEEIVSSLVQSANGSRGFFVTYLTYDDGVVDNPSSGIIEGLKSSPTMVSELLVKNIAMSTAMKITHQRNNDFDMAESSQKVTQRTKKLVNLCQLEEVRGKIAQMKDTIVNDGGVYEDFLYRWGYDAEQKQAILEQLVS</sequence>
<dbReference type="AlphaFoldDB" id="K9YQH7"/>
<dbReference type="Proteomes" id="UP000010483">
    <property type="component" value="Chromosome"/>
</dbReference>
<name>K9YQH7_CYASC</name>
<evidence type="ECO:0000313" key="2">
    <source>
        <dbReference type="Proteomes" id="UP000010483"/>
    </source>
</evidence>
<organism evidence="1 2">
    <name type="scientific">Cyanobacterium stanieri (strain ATCC 29140 / PCC 7202)</name>
    <dbReference type="NCBI Taxonomy" id="292563"/>
    <lineage>
        <taxon>Bacteria</taxon>
        <taxon>Bacillati</taxon>
        <taxon>Cyanobacteriota</taxon>
        <taxon>Cyanophyceae</taxon>
        <taxon>Oscillatoriophycideae</taxon>
        <taxon>Chroococcales</taxon>
        <taxon>Geminocystaceae</taxon>
        <taxon>Cyanobacterium</taxon>
    </lineage>
</organism>
<evidence type="ECO:0000313" key="1">
    <source>
        <dbReference type="EMBL" id="AFZ48373.1"/>
    </source>
</evidence>
<reference evidence="2" key="1">
    <citation type="journal article" date="2013" name="Proc. Natl. Acad. Sci. U.S.A.">
        <title>Improving the coverage of the cyanobacterial phylum using diversity-driven genome sequencing.</title>
        <authorList>
            <person name="Shih P.M."/>
            <person name="Wu D."/>
            <person name="Latifi A."/>
            <person name="Axen S.D."/>
            <person name="Fewer D.P."/>
            <person name="Talla E."/>
            <person name="Calteau A."/>
            <person name="Cai F."/>
            <person name="Tandeau de Marsac N."/>
            <person name="Rippka R."/>
            <person name="Herdman M."/>
            <person name="Sivonen K."/>
            <person name="Coursin T."/>
            <person name="Laurent T."/>
            <person name="Goodwin L."/>
            <person name="Nolan M."/>
            <person name="Davenport K.W."/>
            <person name="Han C.S."/>
            <person name="Rubin E.M."/>
            <person name="Eisen J.A."/>
            <person name="Woyke T."/>
            <person name="Gugger M."/>
            <person name="Kerfeld C.A."/>
        </authorList>
    </citation>
    <scope>NUCLEOTIDE SEQUENCE [LARGE SCALE GENOMIC DNA]</scope>
    <source>
        <strain evidence="2">ATCC 29140 / PCC 7202</strain>
    </source>
</reference>